<keyword evidence="6" id="KW-1185">Reference proteome</keyword>
<evidence type="ECO:0000256" key="2">
    <source>
        <dbReference type="ARBA" id="ARBA00023125"/>
    </source>
</evidence>
<organism evidence="5 6">
    <name type="scientific">Paenibacillus psychroresistens</name>
    <dbReference type="NCBI Taxonomy" id="1778678"/>
    <lineage>
        <taxon>Bacteria</taxon>
        <taxon>Bacillati</taxon>
        <taxon>Bacillota</taxon>
        <taxon>Bacilli</taxon>
        <taxon>Bacillales</taxon>
        <taxon>Paenibacillaceae</taxon>
        <taxon>Paenibacillus</taxon>
    </lineage>
</organism>
<dbReference type="PROSITE" id="PS51118">
    <property type="entry name" value="HTH_HXLR"/>
    <property type="match status" value="1"/>
</dbReference>
<evidence type="ECO:0000259" key="4">
    <source>
        <dbReference type="PROSITE" id="PS51118"/>
    </source>
</evidence>
<accession>A0A6B8RD40</accession>
<dbReference type="AlphaFoldDB" id="A0A6B8RD40"/>
<dbReference type="Pfam" id="PF01638">
    <property type="entry name" value="HxlR"/>
    <property type="match status" value="1"/>
</dbReference>
<name>A0A6B8RD40_9BACL</name>
<evidence type="ECO:0000313" key="6">
    <source>
        <dbReference type="Proteomes" id="UP000426246"/>
    </source>
</evidence>
<keyword evidence="3" id="KW-0804">Transcription</keyword>
<reference evidence="6" key="1">
    <citation type="submission" date="2018-11" db="EMBL/GenBank/DDBJ databases">
        <title>Complete genome sequence of Paenibacillus sp. ML311-T8.</title>
        <authorList>
            <person name="Nam Y.-D."/>
            <person name="Kang J."/>
            <person name="Chung W.-H."/>
            <person name="Park Y.S."/>
        </authorList>
    </citation>
    <scope>NUCLEOTIDE SEQUENCE [LARGE SCALE GENOMIC DNA]</scope>
    <source>
        <strain evidence="6">ML311-T8</strain>
    </source>
</reference>
<keyword evidence="1" id="KW-0805">Transcription regulation</keyword>
<dbReference type="RefSeq" id="WP_155698271.1">
    <property type="nucleotide sequence ID" value="NZ_CP034235.1"/>
</dbReference>
<gene>
    <name evidence="5" type="ORF">EHS13_00235</name>
</gene>
<evidence type="ECO:0000256" key="3">
    <source>
        <dbReference type="ARBA" id="ARBA00023163"/>
    </source>
</evidence>
<dbReference type="EMBL" id="CP034235">
    <property type="protein sequence ID" value="QGQ93465.1"/>
    <property type="molecule type" value="Genomic_DNA"/>
</dbReference>
<dbReference type="Gene3D" id="1.10.10.10">
    <property type="entry name" value="Winged helix-like DNA-binding domain superfamily/Winged helix DNA-binding domain"/>
    <property type="match status" value="1"/>
</dbReference>
<evidence type="ECO:0000256" key="1">
    <source>
        <dbReference type="ARBA" id="ARBA00023015"/>
    </source>
</evidence>
<dbReference type="InterPro" id="IPR036390">
    <property type="entry name" value="WH_DNA-bd_sf"/>
</dbReference>
<dbReference type="SUPFAM" id="SSF46785">
    <property type="entry name" value="Winged helix' DNA-binding domain"/>
    <property type="match status" value="1"/>
</dbReference>
<evidence type="ECO:0000313" key="5">
    <source>
        <dbReference type="EMBL" id="QGQ93465.1"/>
    </source>
</evidence>
<sequence>MDVKEYCPTVDATQMLTKRWTVLLIKKLLEGPQRFSEMEGSLLISGRILSERLRELEMEELIKRHVYPDIPVRVEYDLTDKGRALKPIIQEIEVWARAWVKQRPDGSQELCPGEVSCTE</sequence>
<keyword evidence="2" id="KW-0238">DNA-binding</keyword>
<dbReference type="GO" id="GO:0003677">
    <property type="term" value="F:DNA binding"/>
    <property type="evidence" value="ECO:0007669"/>
    <property type="project" value="UniProtKB-KW"/>
</dbReference>
<dbReference type="PANTHER" id="PTHR33204:SF1">
    <property type="entry name" value="TRANSCRIPTIONAL REGULATOR, MARR FAMILY"/>
    <property type="match status" value="1"/>
</dbReference>
<dbReference type="Proteomes" id="UP000426246">
    <property type="component" value="Chromosome"/>
</dbReference>
<dbReference type="PANTHER" id="PTHR33204">
    <property type="entry name" value="TRANSCRIPTIONAL REGULATOR, MARR FAMILY"/>
    <property type="match status" value="1"/>
</dbReference>
<dbReference type="InterPro" id="IPR036388">
    <property type="entry name" value="WH-like_DNA-bd_sf"/>
</dbReference>
<feature type="domain" description="HTH hxlR-type" evidence="4">
    <location>
        <begin position="7"/>
        <end position="104"/>
    </location>
</feature>
<proteinExistence type="predicted"/>
<dbReference type="KEGG" id="ppsc:EHS13_00235"/>
<protein>
    <submittedName>
        <fullName evidence="5">Transcriptional regulator</fullName>
    </submittedName>
</protein>
<dbReference type="OrthoDB" id="9800966at2"/>
<dbReference type="InterPro" id="IPR002577">
    <property type="entry name" value="HTH_HxlR"/>
</dbReference>